<evidence type="ECO:0000259" key="5">
    <source>
        <dbReference type="PROSITE" id="PS51192"/>
    </source>
</evidence>
<evidence type="ECO:0000256" key="1">
    <source>
        <dbReference type="ARBA" id="ARBA00022741"/>
    </source>
</evidence>
<evidence type="ECO:0000256" key="2">
    <source>
        <dbReference type="ARBA" id="ARBA00022801"/>
    </source>
</evidence>
<name>A0A0F9FYI7_9ZZZZ</name>
<dbReference type="Pfam" id="PF22548">
    <property type="entry name" value="AEP-TOTE"/>
    <property type="match status" value="1"/>
</dbReference>
<accession>A0A0F9FYI7</accession>
<dbReference type="PROSITE" id="PS51192">
    <property type="entry name" value="HELICASE_ATP_BIND_1"/>
    <property type="match status" value="1"/>
</dbReference>
<dbReference type="EMBL" id="LAZR01019749">
    <property type="protein sequence ID" value="KKL91373.1"/>
    <property type="molecule type" value="Genomic_DNA"/>
</dbReference>
<keyword evidence="2" id="KW-0378">Hydrolase</keyword>
<dbReference type="InterPro" id="IPR050615">
    <property type="entry name" value="ATP-dep_DNA_Helicase"/>
</dbReference>
<dbReference type="GO" id="GO:0016787">
    <property type="term" value="F:hydrolase activity"/>
    <property type="evidence" value="ECO:0007669"/>
    <property type="project" value="UniProtKB-KW"/>
</dbReference>
<dbReference type="PANTHER" id="PTHR11274">
    <property type="entry name" value="RAD25/XP-B DNA REPAIR HELICASE"/>
    <property type="match status" value="1"/>
</dbReference>
<dbReference type="SMART" id="SM00487">
    <property type="entry name" value="DEXDc"/>
    <property type="match status" value="1"/>
</dbReference>
<evidence type="ECO:0000313" key="6">
    <source>
        <dbReference type="EMBL" id="KKL91373.1"/>
    </source>
</evidence>
<dbReference type="InterPro" id="IPR027417">
    <property type="entry name" value="P-loop_NTPase"/>
</dbReference>
<dbReference type="GO" id="GO:0004386">
    <property type="term" value="F:helicase activity"/>
    <property type="evidence" value="ECO:0007669"/>
    <property type="project" value="UniProtKB-KW"/>
</dbReference>
<dbReference type="AlphaFoldDB" id="A0A0F9FYI7"/>
<comment type="caution">
    <text evidence="6">The sequence shown here is derived from an EMBL/GenBank/DDBJ whole genome shotgun (WGS) entry which is preliminary data.</text>
</comment>
<dbReference type="Gene3D" id="3.40.50.300">
    <property type="entry name" value="P-loop containing nucleotide triphosphate hydrolases"/>
    <property type="match status" value="2"/>
</dbReference>
<keyword evidence="4" id="KW-0067">ATP-binding</keyword>
<organism evidence="6">
    <name type="scientific">marine sediment metagenome</name>
    <dbReference type="NCBI Taxonomy" id="412755"/>
    <lineage>
        <taxon>unclassified sequences</taxon>
        <taxon>metagenomes</taxon>
        <taxon>ecological metagenomes</taxon>
    </lineage>
</organism>
<dbReference type="InterPro" id="IPR014001">
    <property type="entry name" value="Helicase_ATP-bd"/>
</dbReference>
<keyword evidence="3" id="KW-0347">Helicase</keyword>
<reference evidence="6" key="1">
    <citation type="journal article" date="2015" name="Nature">
        <title>Complex archaea that bridge the gap between prokaryotes and eukaryotes.</title>
        <authorList>
            <person name="Spang A."/>
            <person name="Saw J.H."/>
            <person name="Jorgensen S.L."/>
            <person name="Zaremba-Niedzwiedzka K."/>
            <person name="Martijn J."/>
            <person name="Lind A.E."/>
            <person name="van Eijk R."/>
            <person name="Schleper C."/>
            <person name="Guy L."/>
            <person name="Ettema T.J."/>
        </authorList>
    </citation>
    <scope>NUCLEOTIDE SEQUENCE</scope>
</reference>
<dbReference type="SUPFAM" id="SSF52540">
    <property type="entry name" value="P-loop containing nucleoside triphosphate hydrolases"/>
    <property type="match status" value="2"/>
</dbReference>
<proteinExistence type="predicted"/>
<dbReference type="CDD" id="cd17926">
    <property type="entry name" value="DEXHc_RE"/>
    <property type="match status" value="1"/>
</dbReference>
<keyword evidence="1" id="KW-0547">Nucleotide-binding</keyword>
<dbReference type="GO" id="GO:0005524">
    <property type="term" value="F:ATP binding"/>
    <property type="evidence" value="ECO:0007669"/>
    <property type="project" value="UniProtKB-KW"/>
</dbReference>
<dbReference type="InterPro" id="IPR006935">
    <property type="entry name" value="Helicase/UvrB_N"/>
</dbReference>
<evidence type="ECO:0000256" key="3">
    <source>
        <dbReference type="ARBA" id="ARBA00022806"/>
    </source>
</evidence>
<sequence>MIKAHLEGKITIGTYTIKQDDTCIFLSADFDKQNWQEDVLAYKKSAEELNIPVYLERSKSGNGAHTWIFFSEELPAKKARELGALILSNAILNRHTISLDSYDRFFPNQDYLPKGGFGNLIALPLQRESRNSGNTVFINDELIPYNDQWDCLSNIYRLSLNDINELLSTYSNNHDITGINITEENDISDAEAHINIDSDNISGCYMNEVKIQISSKIMIDIKGLPSKLITALKRVATFANPKYFELQKLRFSTWKTPKYIFCGELENGQLMLPRGTLEKINEILIIAGSNISIIDHRLKKDLLNVVFNGELRGDQESAVKEILKYEFGVLVAPTGSGKTVIACDVISQRKVPTLILVHRKQLIEQWQMQINNLLSIPKKEIGIIGGGKKNPTGIIDIAMLQTLSKMEDLDMIVNNYEQIIIDECHHIPAISFESVLYRFPVRYCLGLTATPFRKDGHQPILYMQCGQIRYEIKDNESPDIVRRVIVKETSFRVPFELGIQPQLHEVWNLLVEDADRLELIANDIFSALKEKRLILVLSERKEHLENISNALDNRKTESIYQKFILTGDLGKKKRKLIFSHIHNYFLL</sequence>
<gene>
    <name evidence="6" type="ORF">LCGC14_1895330</name>
</gene>
<dbReference type="InterPro" id="IPR054347">
    <property type="entry name" value="TOTE_primase"/>
</dbReference>
<protein>
    <recommendedName>
        <fullName evidence="5">Helicase ATP-binding domain-containing protein</fullName>
    </recommendedName>
</protein>
<feature type="domain" description="Helicase ATP-binding" evidence="5">
    <location>
        <begin position="319"/>
        <end position="469"/>
    </location>
</feature>
<dbReference type="GO" id="GO:0003677">
    <property type="term" value="F:DNA binding"/>
    <property type="evidence" value="ECO:0007669"/>
    <property type="project" value="InterPro"/>
</dbReference>
<dbReference type="PANTHER" id="PTHR11274:SF0">
    <property type="entry name" value="GENERAL TRANSCRIPTION AND DNA REPAIR FACTOR IIH HELICASE SUBUNIT XPB"/>
    <property type="match status" value="1"/>
</dbReference>
<evidence type="ECO:0000256" key="4">
    <source>
        <dbReference type="ARBA" id="ARBA00022840"/>
    </source>
</evidence>
<dbReference type="Pfam" id="PF04851">
    <property type="entry name" value="ResIII"/>
    <property type="match status" value="1"/>
</dbReference>